<dbReference type="PRINTS" id="PR00332">
    <property type="entry name" value="HISTRIAD"/>
</dbReference>
<reference evidence="2" key="1">
    <citation type="journal article" date="2014" name="Front. Microbiol.">
        <title>High frequency of phylogenetically diverse reductive dehalogenase-homologous genes in deep subseafloor sedimentary metagenomes.</title>
        <authorList>
            <person name="Kawai M."/>
            <person name="Futagami T."/>
            <person name="Toyoda A."/>
            <person name="Takaki Y."/>
            <person name="Nishi S."/>
            <person name="Hori S."/>
            <person name="Arai W."/>
            <person name="Tsubouchi T."/>
            <person name="Morono Y."/>
            <person name="Uchiyama I."/>
            <person name="Ito T."/>
            <person name="Fujiyama A."/>
            <person name="Inagaki F."/>
            <person name="Takami H."/>
        </authorList>
    </citation>
    <scope>NUCLEOTIDE SEQUENCE</scope>
    <source>
        <strain evidence="2">Expedition CK06-06</strain>
    </source>
</reference>
<organism evidence="2">
    <name type="scientific">marine sediment metagenome</name>
    <dbReference type="NCBI Taxonomy" id="412755"/>
    <lineage>
        <taxon>unclassified sequences</taxon>
        <taxon>metagenomes</taxon>
        <taxon>ecological metagenomes</taxon>
    </lineage>
</organism>
<proteinExistence type="predicted"/>
<dbReference type="PROSITE" id="PS00892">
    <property type="entry name" value="HIT_1"/>
    <property type="match status" value="1"/>
</dbReference>
<feature type="domain" description="HIT" evidence="1">
    <location>
        <begin position="4"/>
        <end position="106"/>
    </location>
</feature>
<dbReference type="PROSITE" id="PS51084">
    <property type="entry name" value="HIT_2"/>
    <property type="match status" value="1"/>
</dbReference>
<dbReference type="InterPro" id="IPR019808">
    <property type="entry name" value="Histidine_triad_CS"/>
</dbReference>
<protein>
    <recommendedName>
        <fullName evidence="1">HIT domain-containing protein</fullName>
    </recommendedName>
</protein>
<dbReference type="Gene3D" id="3.30.428.10">
    <property type="entry name" value="HIT-like"/>
    <property type="match status" value="1"/>
</dbReference>
<dbReference type="InterPro" id="IPR001310">
    <property type="entry name" value="Histidine_triad_HIT"/>
</dbReference>
<sequence>MDCIFCNIINKEISSDIVYEDDNFIVFKDINPAAPIHLLLAPKVHISSVNDLKEKHKDLIGDLFLLAKKIAKEQKISHGYKLNFNVGRKGGQIVDHLHLHLLGGWK</sequence>
<dbReference type="CDD" id="cd01276">
    <property type="entry name" value="PKCI_related"/>
    <property type="match status" value="1"/>
</dbReference>
<name>X1RMA9_9ZZZZ</name>
<dbReference type="InterPro" id="IPR011146">
    <property type="entry name" value="HIT-like"/>
</dbReference>
<gene>
    <name evidence="2" type="ORF">S06H3_58697</name>
</gene>
<dbReference type="EMBL" id="BARV01038033">
    <property type="protein sequence ID" value="GAI56664.1"/>
    <property type="molecule type" value="Genomic_DNA"/>
</dbReference>
<dbReference type="AlphaFoldDB" id="X1RMA9"/>
<evidence type="ECO:0000259" key="1">
    <source>
        <dbReference type="PROSITE" id="PS51084"/>
    </source>
</evidence>
<accession>X1RMA9</accession>
<evidence type="ECO:0000313" key="2">
    <source>
        <dbReference type="EMBL" id="GAI56664.1"/>
    </source>
</evidence>
<dbReference type="Pfam" id="PF11969">
    <property type="entry name" value="DcpS_C"/>
    <property type="match status" value="1"/>
</dbReference>
<dbReference type="GO" id="GO:0003824">
    <property type="term" value="F:catalytic activity"/>
    <property type="evidence" value="ECO:0007669"/>
    <property type="project" value="InterPro"/>
</dbReference>
<dbReference type="SUPFAM" id="SSF54197">
    <property type="entry name" value="HIT-like"/>
    <property type="match status" value="1"/>
</dbReference>
<dbReference type="InterPro" id="IPR036265">
    <property type="entry name" value="HIT-like_sf"/>
</dbReference>
<comment type="caution">
    <text evidence="2">The sequence shown here is derived from an EMBL/GenBank/DDBJ whole genome shotgun (WGS) entry which is preliminary data.</text>
</comment>
<dbReference type="PANTHER" id="PTHR23089">
    <property type="entry name" value="HISTIDINE TRIAD HIT PROTEIN"/>
    <property type="match status" value="1"/>
</dbReference>